<dbReference type="NCBIfam" id="TIGR00253">
    <property type="entry name" value="RNA_bind_YhbY"/>
    <property type="match status" value="1"/>
</dbReference>
<evidence type="ECO:0000256" key="1">
    <source>
        <dbReference type="ARBA" id="ARBA00022884"/>
    </source>
</evidence>
<dbReference type="SMART" id="SM01103">
    <property type="entry name" value="CRS1_YhbY"/>
    <property type="match status" value="1"/>
</dbReference>
<dbReference type="PROSITE" id="PS51295">
    <property type="entry name" value="CRM"/>
    <property type="match status" value="1"/>
</dbReference>
<protein>
    <submittedName>
        <fullName evidence="4">RNA-binding protein</fullName>
    </submittedName>
</protein>
<evidence type="ECO:0000313" key="5">
    <source>
        <dbReference type="Proteomes" id="UP000245380"/>
    </source>
</evidence>
<dbReference type="GO" id="GO:0003723">
    <property type="term" value="F:RNA binding"/>
    <property type="evidence" value="ECO:0007669"/>
    <property type="project" value="UniProtKB-UniRule"/>
</dbReference>
<dbReference type="PANTHER" id="PTHR40065:SF3">
    <property type="entry name" value="RNA-BINDING PROTEIN YHBY"/>
    <property type="match status" value="1"/>
</dbReference>
<evidence type="ECO:0000259" key="3">
    <source>
        <dbReference type="PROSITE" id="PS51295"/>
    </source>
</evidence>
<name>A0A2U3D7D3_SULT2</name>
<dbReference type="PANTHER" id="PTHR40065">
    <property type="entry name" value="RNA-BINDING PROTEIN YHBY"/>
    <property type="match status" value="1"/>
</dbReference>
<gene>
    <name evidence="4" type="ORF">BM613_10010</name>
</gene>
<dbReference type="Pfam" id="PF01985">
    <property type="entry name" value="CRS1_YhbY"/>
    <property type="match status" value="1"/>
</dbReference>
<dbReference type="AlphaFoldDB" id="A0A2U3D7D3"/>
<keyword evidence="1 2" id="KW-0694">RNA-binding</keyword>
<dbReference type="InterPro" id="IPR035920">
    <property type="entry name" value="YhbY-like_sf"/>
</dbReference>
<dbReference type="InterPro" id="IPR001890">
    <property type="entry name" value="RNA-binding_CRM"/>
</dbReference>
<dbReference type="Gene3D" id="3.30.110.60">
    <property type="entry name" value="YhbY-like"/>
    <property type="match status" value="1"/>
</dbReference>
<comment type="caution">
    <text evidence="4">The sequence shown here is derived from an EMBL/GenBank/DDBJ whole genome shotgun (WGS) entry which is preliminary data.</text>
</comment>
<reference evidence="4 5" key="1">
    <citation type="submission" date="2016-11" db="EMBL/GenBank/DDBJ databases">
        <title>Comparative genomics of Acidibacillus ferroxidans species.</title>
        <authorList>
            <person name="Oliveira G."/>
            <person name="Nunes G."/>
            <person name="Oliveira R."/>
            <person name="Araujo F."/>
            <person name="Salim A."/>
            <person name="Scholte L."/>
            <person name="Morais D."/>
            <person name="Nancucheo I."/>
            <person name="Johnson D.B."/>
            <person name="Grail B."/>
            <person name="Bittencourt J."/>
            <person name="Valadares R."/>
        </authorList>
    </citation>
    <scope>NUCLEOTIDE SEQUENCE [LARGE SCALE GENOMIC DNA]</scope>
    <source>
        <strain evidence="4 5">Y002</strain>
    </source>
</reference>
<accession>A0A2U3D7D3</accession>
<feature type="domain" description="CRM" evidence="3">
    <location>
        <begin position="1"/>
        <end position="97"/>
    </location>
</feature>
<evidence type="ECO:0000256" key="2">
    <source>
        <dbReference type="PROSITE-ProRule" id="PRU00626"/>
    </source>
</evidence>
<keyword evidence="5" id="KW-1185">Reference proteome</keyword>
<dbReference type="OrthoDB" id="9797519at2"/>
<dbReference type="Proteomes" id="UP000245380">
    <property type="component" value="Unassembled WGS sequence"/>
</dbReference>
<sequence>MGLSGKQMRYLRALAHPLQPILQIGKSGVTEQVVDQIGLALEARELIKISVLKNSAVTIEEAAQLIQSMTKAEIVQTIGRTLIVYRRSQDHRTIVLPRA</sequence>
<dbReference type="InterPro" id="IPR051925">
    <property type="entry name" value="RNA-binding_domain"/>
</dbReference>
<dbReference type="EMBL" id="MPDK01000017">
    <property type="protein sequence ID" value="PWI57192.1"/>
    <property type="molecule type" value="Genomic_DNA"/>
</dbReference>
<organism evidence="4 5">
    <name type="scientific">Sulfoacidibacillus thermotolerans</name>
    <name type="common">Acidibacillus sulfuroxidans</name>
    <dbReference type="NCBI Taxonomy" id="1765684"/>
    <lineage>
        <taxon>Bacteria</taxon>
        <taxon>Bacillati</taxon>
        <taxon>Bacillota</taxon>
        <taxon>Bacilli</taxon>
        <taxon>Bacillales</taxon>
        <taxon>Alicyclobacillaceae</taxon>
        <taxon>Sulfoacidibacillus</taxon>
    </lineage>
</organism>
<dbReference type="InterPro" id="IPR017924">
    <property type="entry name" value="RNA-binding_YhbY"/>
</dbReference>
<dbReference type="SUPFAM" id="SSF75471">
    <property type="entry name" value="YhbY-like"/>
    <property type="match status" value="1"/>
</dbReference>
<proteinExistence type="predicted"/>
<evidence type="ECO:0000313" key="4">
    <source>
        <dbReference type="EMBL" id="PWI57192.1"/>
    </source>
</evidence>